<evidence type="ECO:0000259" key="3">
    <source>
        <dbReference type="Pfam" id="PF00557"/>
    </source>
</evidence>
<dbReference type="Pfam" id="PF01321">
    <property type="entry name" value="Creatinase_N"/>
    <property type="match status" value="1"/>
</dbReference>
<evidence type="ECO:0000256" key="1">
    <source>
        <dbReference type="ARBA" id="ARBA00022723"/>
    </source>
</evidence>
<name>A0A1H0P3Y8_SELRU</name>
<dbReference type="GO" id="GO:0008235">
    <property type="term" value="F:metalloexopeptidase activity"/>
    <property type="evidence" value="ECO:0007669"/>
    <property type="project" value="UniProtKB-ARBA"/>
</dbReference>
<dbReference type="InterPro" id="IPR000587">
    <property type="entry name" value="Creatinase_N"/>
</dbReference>
<dbReference type="InterPro" id="IPR050659">
    <property type="entry name" value="Peptidase_M24B"/>
</dbReference>
<protein>
    <submittedName>
        <fullName evidence="5">Xaa-Pro aminopeptidase</fullName>
    </submittedName>
</protein>
<dbReference type="RefSeq" id="WP_074571443.1">
    <property type="nucleotide sequence ID" value="NZ_FNJQ01000004.1"/>
</dbReference>
<dbReference type="GO" id="GO:0004177">
    <property type="term" value="F:aminopeptidase activity"/>
    <property type="evidence" value="ECO:0007669"/>
    <property type="project" value="UniProtKB-KW"/>
</dbReference>
<dbReference type="InterPro" id="IPR001714">
    <property type="entry name" value="Pept_M24_MAP"/>
</dbReference>
<dbReference type="Gene3D" id="3.40.350.10">
    <property type="entry name" value="Creatinase/prolidase N-terminal domain"/>
    <property type="match status" value="1"/>
</dbReference>
<accession>A0A1H0P3Y8</accession>
<keyword evidence="1" id="KW-0479">Metal-binding</keyword>
<dbReference type="SUPFAM" id="SSF53092">
    <property type="entry name" value="Creatinase/prolidase N-terminal domain"/>
    <property type="match status" value="1"/>
</dbReference>
<evidence type="ECO:0000256" key="2">
    <source>
        <dbReference type="ARBA" id="ARBA00022801"/>
    </source>
</evidence>
<dbReference type="AlphaFoldDB" id="A0A1H0P3Y8"/>
<keyword evidence="5" id="KW-0645">Protease</keyword>
<dbReference type="PROSITE" id="PS00491">
    <property type="entry name" value="PROLINE_PEPTIDASE"/>
    <property type="match status" value="1"/>
</dbReference>
<dbReference type="InterPro" id="IPR001131">
    <property type="entry name" value="Peptidase_M24B_aminopep-P_CS"/>
</dbReference>
<dbReference type="InterPro" id="IPR000994">
    <property type="entry name" value="Pept_M24"/>
</dbReference>
<evidence type="ECO:0000259" key="4">
    <source>
        <dbReference type="Pfam" id="PF01321"/>
    </source>
</evidence>
<dbReference type="CDD" id="cd01092">
    <property type="entry name" value="APP-like"/>
    <property type="match status" value="1"/>
</dbReference>
<feature type="domain" description="Peptidase M24" evidence="3">
    <location>
        <begin position="137"/>
        <end position="340"/>
    </location>
</feature>
<evidence type="ECO:0000313" key="6">
    <source>
        <dbReference type="Proteomes" id="UP000182412"/>
    </source>
</evidence>
<dbReference type="Pfam" id="PF00557">
    <property type="entry name" value="Peptidase_M24"/>
    <property type="match status" value="1"/>
</dbReference>
<dbReference type="Gene3D" id="3.90.230.10">
    <property type="entry name" value="Creatinase/methionine aminopeptidase superfamily"/>
    <property type="match status" value="1"/>
</dbReference>
<dbReference type="InterPro" id="IPR029149">
    <property type="entry name" value="Creatin/AminoP/Spt16_N"/>
</dbReference>
<gene>
    <name evidence="5" type="ORF">SAMN05216366_10491</name>
</gene>
<dbReference type="SUPFAM" id="SSF55920">
    <property type="entry name" value="Creatinase/aminopeptidase"/>
    <property type="match status" value="1"/>
</dbReference>
<dbReference type="PANTHER" id="PTHR46112">
    <property type="entry name" value="AMINOPEPTIDASE"/>
    <property type="match status" value="1"/>
</dbReference>
<dbReference type="GO" id="GO:0046872">
    <property type="term" value="F:metal ion binding"/>
    <property type="evidence" value="ECO:0007669"/>
    <property type="project" value="UniProtKB-KW"/>
</dbReference>
<keyword evidence="5" id="KW-0031">Aminopeptidase</keyword>
<dbReference type="PANTHER" id="PTHR46112:SF3">
    <property type="entry name" value="AMINOPEPTIDASE YPDF"/>
    <property type="match status" value="1"/>
</dbReference>
<dbReference type="InterPro" id="IPR036005">
    <property type="entry name" value="Creatinase/aminopeptidase-like"/>
</dbReference>
<feature type="domain" description="Creatinase N-terminal" evidence="4">
    <location>
        <begin position="5"/>
        <end position="118"/>
    </location>
</feature>
<reference evidence="5 6" key="1">
    <citation type="submission" date="2016-10" db="EMBL/GenBank/DDBJ databases">
        <authorList>
            <person name="de Groot N.N."/>
        </authorList>
    </citation>
    <scope>NUCLEOTIDE SEQUENCE [LARGE SCALE GENOMIC DNA]</scope>
    <source>
        <strain evidence="5 6">S137</strain>
    </source>
</reference>
<sequence>MKDSRLQALRALLNEKGLDAVIITKYVNLHYFSGFRGDDTTLVIGKNDAMLITDSRYTEQAGQQAPLFEIVEQKDGLLSKTAECVKKIGAKKVGFEGNALIYDYYEKLGELLDGCEFKTPLKLDTLRQIKDAEEIANIRKACEIVDIAFADMLTYIRPGMTEVQAAAHLENCMRENGSEGPSFTTIMASGVRGSLPHGIATDKVINEGEFLTMDFGAFFGGYASDITRTICIGKADEKQRKIYKAVLESQLLGLNKIKPGVSGKSVHEAVRANLEKYDLAQYFGHGLGHSLGLEIHEEPRLSPKSTCEALQPGMLVTDEPGVYLPGWGGLRIEDTVLVTETGCEPLTKAPKELIEVGVR</sequence>
<proteinExistence type="predicted"/>
<keyword evidence="2" id="KW-0378">Hydrolase</keyword>
<dbReference type="PRINTS" id="PR00599">
    <property type="entry name" value="MAPEPTIDASE"/>
</dbReference>
<organism evidence="5 6">
    <name type="scientific">Selenomonas ruminantium</name>
    <dbReference type="NCBI Taxonomy" id="971"/>
    <lineage>
        <taxon>Bacteria</taxon>
        <taxon>Bacillati</taxon>
        <taxon>Bacillota</taxon>
        <taxon>Negativicutes</taxon>
        <taxon>Selenomonadales</taxon>
        <taxon>Selenomonadaceae</taxon>
        <taxon>Selenomonas</taxon>
    </lineage>
</organism>
<evidence type="ECO:0000313" key="5">
    <source>
        <dbReference type="EMBL" id="SDO99426.1"/>
    </source>
</evidence>
<dbReference type="OrthoDB" id="9806388at2"/>
<dbReference type="EMBL" id="FNJQ01000004">
    <property type="protein sequence ID" value="SDO99426.1"/>
    <property type="molecule type" value="Genomic_DNA"/>
</dbReference>
<dbReference type="Proteomes" id="UP000182412">
    <property type="component" value="Unassembled WGS sequence"/>
</dbReference>